<accession>A0A6A6TYH2</accession>
<evidence type="ECO:0000256" key="5">
    <source>
        <dbReference type="ARBA" id="ARBA00061147"/>
    </source>
</evidence>
<dbReference type="SUPFAM" id="SSF51905">
    <property type="entry name" value="FAD/NAD(P)-binding domain"/>
    <property type="match status" value="1"/>
</dbReference>
<dbReference type="EMBL" id="MU004241">
    <property type="protein sequence ID" value="KAF2664882.1"/>
    <property type="molecule type" value="Genomic_DNA"/>
</dbReference>
<organism evidence="7 8">
    <name type="scientific">Microthyrium microscopicum</name>
    <dbReference type="NCBI Taxonomy" id="703497"/>
    <lineage>
        <taxon>Eukaryota</taxon>
        <taxon>Fungi</taxon>
        <taxon>Dikarya</taxon>
        <taxon>Ascomycota</taxon>
        <taxon>Pezizomycotina</taxon>
        <taxon>Dothideomycetes</taxon>
        <taxon>Dothideomycetes incertae sedis</taxon>
        <taxon>Microthyriales</taxon>
        <taxon>Microthyriaceae</taxon>
        <taxon>Microthyrium</taxon>
    </lineage>
</organism>
<keyword evidence="2" id="KW-0285">Flavoprotein</keyword>
<evidence type="ECO:0000259" key="6">
    <source>
        <dbReference type="Pfam" id="PF00890"/>
    </source>
</evidence>
<dbReference type="GO" id="GO:0016491">
    <property type="term" value="F:oxidoreductase activity"/>
    <property type="evidence" value="ECO:0007669"/>
    <property type="project" value="UniProtKB-KW"/>
</dbReference>
<dbReference type="PANTHER" id="PTHR43400:SF10">
    <property type="entry name" value="3-OXOSTEROID 1-DEHYDROGENASE"/>
    <property type="match status" value="1"/>
</dbReference>
<dbReference type="PRINTS" id="PR00411">
    <property type="entry name" value="PNDRDTASEI"/>
</dbReference>
<evidence type="ECO:0000256" key="1">
    <source>
        <dbReference type="ARBA" id="ARBA00001974"/>
    </source>
</evidence>
<dbReference type="OrthoDB" id="7777654at2759"/>
<sequence>MQIEPKTSHSMRGGSSTCTSNGNIKCDVLIIGSGGAALVAALRLRSAGLLPLIVEKNEKIGGTSMYSGGGLWIPNTHLQQAVGVQDSHEVALEYLEGIVGDAGPASTKERMIAFLENGPKMIKWLETQGMSWIPTLGYPDYFPLDPGGKPEGGRSVEPGMFDLFKVGPWREKLNYNPVRAPFPVHSYELSKMVRAKVSWEGKMMAAKVYGIRKWPQELLGRMPVTLGVSMVSQLLYFNLQLGTPVWTNSPLKELVMENGQVTGAIIERDGKKITVEASKGVILAAGGFARNDEMRKKYQAPAITADWSSASEGDQGDAITAAMKAGAATALLDSAWWGASQMDPATGTRYWCLYDRVLPHSIIVDQSAKRFTNESQNYNSMGTSLWNRHKENPAIPSYLIIDSQHRNKYVLSGKFMPGNTPQSAIDSGFIFKGETVQELAQKIGLNASSLNDTVQRFNGFADKGVDDDFNRGYSPYDKFLGDPKQKPNPSLGTINQGPYYAMKIWPGDLGTKGGVLTDEHARALREKSGGGNEVIKGLYAVGNSSASVMGRTYAGPGATLGPGLTFAYVAANSIIEGK</sequence>
<evidence type="ECO:0000313" key="7">
    <source>
        <dbReference type="EMBL" id="KAF2664882.1"/>
    </source>
</evidence>
<dbReference type="FunFam" id="3.50.50.60:FF:000208">
    <property type="entry name" value="3-ketosteroid dehydrogenase"/>
    <property type="match status" value="1"/>
</dbReference>
<evidence type="ECO:0000256" key="2">
    <source>
        <dbReference type="ARBA" id="ARBA00022630"/>
    </source>
</evidence>
<keyword evidence="8" id="KW-1185">Reference proteome</keyword>
<comment type="cofactor">
    <cofactor evidence="1">
        <name>FAD</name>
        <dbReference type="ChEBI" id="CHEBI:57692"/>
    </cofactor>
</comment>
<dbReference type="GO" id="GO:0008202">
    <property type="term" value="P:steroid metabolic process"/>
    <property type="evidence" value="ECO:0007669"/>
    <property type="project" value="UniProtKB-ARBA"/>
</dbReference>
<dbReference type="Proteomes" id="UP000799302">
    <property type="component" value="Unassembled WGS sequence"/>
</dbReference>
<feature type="domain" description="FAD-dependent oxidoreductase 2 FAD-binding" evidence="6">
    <location>
        <begin position="27"/>
        <end position="560"/>
    </location>
</feature>
<gene>
    <name evidence="7" type="ORF">BT63DRAFT_448320</name>
</gene>
<proteinExistence type="inferred from homology"/>
<dbReference type="InterPro" id="IPR003953">
    <property type="entry name" value="FAD-dep_OxRdtase_2_FAD-bd"/>
</dbReference>
<name>A0A6A6TYH2_9PEZI</name>
<comment type="similarity">
    <text evidence="5">Belongs to the FAD-dependent oxidoreductase 2 family. 3-oxosteroid dehydrogenase subfamily.</text>
</comment>
<dbReference type="AlphaFoldDB" id="A0A6A6TYH2"/>
<dbReference type="InterPro" id="IPR050315">
    <property type="entry name" value="FAD-oxidoreductase_2"/>
</dbReference>
<dbReference type="InterPro" id="IPR036188">
    <property type="entry name" value="FAD/NAD-bd_sf"/>
</dbReference>
<evidence type="ECO:0000256" key="4">
    <source>
        <dbReference type="ARBA" id="ARBA00023002"/>
    </source>
</evidence>
<evidence type="ECO:0000313" key="8">
    <source>
        <dbReference type="Proteomes" id="UP000799302"/>
    </source>
</evidence>
<keyword evidence="4" id="KW-0560">Oxidoreductase</keyword>
<evidence type="ECO:0000256" key="3">
    <source>
        <dbReference type="ARBA" id="ARBA00022827"/>
    </source>
</evidence>
<protein>
    <submittedName>
        <fullName evidence="7">Fumarate reductase/succinate dehydrogenase flavo protein domain-containing protein</fullName>
    </submittedName>
</protein>
<keyword evidence="3" id="KW-0274">FAD</keyword>
<dbReference type="Pfam" id="PF00890">
    <property type="entry name" value="FAD_binding_2"/>
    <property type="match status" value="1"/>
</dbReference>
<dbReference type="SUPFAM" id="SSF56425">
    <property type="entry name" value="Succinate dehydrogenase/fumarate reductase flavoprotein, catalytic domain"/>
    <property type="match status" value="1"/>
</dbReference>
<dbReference type="InterPro" id="IPR027477">
    <property type="entry name" value="Succ_DH/fumarate_Rdtase_cat_sf"/>
</dbReference>
<reference evidence="7" key="1">
    <citation type="journal article" date="2020" name="Stud. Mycol.">
        <title>101 Dothideomycetes genomes: a test case for predicting lifestyles and emergence of pathogens.</title>
        <authorList>
            <person name="Haridas S."/>
            <person name="Albert R."/>
            <person name="Binder M."/>
            <person name="Bloem J."/>
            <person name="Labutti K."/>
            <person name="Salamov A."/>
            <person name="Andreopoulos B."/>
            <person name="Baker S."/>
            <person name="Barry K."/>
            <person name="Bills G."/>
            <person name="Bluhm B."/>
            <person name="Cannon C."/>
            <person name="Castanera R."/>
            <person name="Culley D."/>
            <person name="Daum C."/>
            <person name="Ezra D."/>
            <person name="Gonzalez J."/>
            <person name="Henrissat B."/>
            <person name="Kuo A."/>
            <person name="Liang C."/>
            <person name="Lipzen A."/>
            <person name="Lutzoni F."/>
            <person name="Magnuson J."/>
            <person name="Mondo S."/>
            <person name="Nolan M."/>
            <person name="Ohm R."/>
            <person name="Pangilinan J."/>
            <person name="Park H.-J."/>
            <person name="Ramirez L."/>
            <person name="Alfaro M."/>
            <person name="Sun H."/>
            <person name="Tritt A."/>
            <person name="Yoshinaga Y."/>
            <person name="Zwiers L.-H."/>
            <person name="Turgeon B."/>
            <person name="Goodwin S."/>
            <person name="Spatafora J."/>
            <person name="Crous P."/>
            <person name="Grigoriev I."/>
        </authorList>
    </citation>
    <scope>NUCLEOTIDE SEQUENCE</scope>
    <source>
        <strain evidence="7">CBS 115976</strain>
    </source>
</reference>
<dbReference type="Gene3D" id="3.50.50.60">
    <property type="entry name" value="FAD/NAD(P)-binding domain"/>
    <property type="match status" value="2"/>
</dbReference>
<dbReference type="PANTHER" id="PTHR43400">
    <property type="entry name" value="FUMARATE REDUCTASE"/>
    <property type="match status" value="1"/>
</dbReference>